<sequence>MSNYDMPGQAINQLVEDGKFEESFRDDLFQELTKVRDISSQFFDEIPAAFEITRGTNLLFVEGGGELDLSGIDRPTARQLNAIFFSTDDDVDLTLPNQFRGTVVLGDGNNSLEANNAVIVYSGAGNDTINTGRGNDLVVTGEGDDFVDTGNGRDTIVVGSGNDTINAGNGRDLIIVEKGEDTDNTIVIDGGRGRDTLDLSDVVITSISVTGTNARGRPTSVQIELEHGTTLDVTNVERFIYDVNGDGLISRDETLTLIGLLDIDFDAGPLG</sequence>
<keyword evidence="2" id="KW-0964">Secreted</keyword>
<evidence type="ECO:0000259" key="4">
    <source>
        <dbReference type="PROSITE" id="PS50222"/>
    </source>
</evidence>
<dbReference type="OrthoDB" id="6305173at2"/>
<dbReference type="PROSITE" id="PS50222">
    <property type="entry name" value="EF_HAND_2"/>
    <property type="match status" value="1"/>
</dbReference>
<dbReference type="InterPro" id="IPR050557">
    <property type="entry name" value="RTX_toxin/Mannuronan_C5-epim"/>
</dbReference>
<dbReference type="GO" id="GO:0005509">
    <property type="term" value="F:calcium ion binding"/>
    <property type="evidence" value="ECO:0007669"/>
    <property type="project" value="InterPro"/>
</dbReference>
<evidence type="ECO:0000256" key="3">
    <source>
        <dbReference type="ARBA" id="ARBA00022837"/>
    </source>
</evidence>
<dbReference type="AlphaFoldDB" id="A0A4V1IK81"/>
<dbReference type="KEGG" id="mbur:EQU24_18355"/>
<proteinExistence type="predicted"/>
<gene>
    <name evidence="5" type="ORF">EQU24_18355</name>
</gene>
<dbReference type="PRINTS" id="PR00313">
    <property type="entry name" value="CABNDNGRPT"/>
</dbReference>
<feature type="domain" description="EF-hand" evidence="4">
    <location>
        <begin position="241"/>
        <end position="264"/>
    </location>
</feature>
<evidence type="ECO:0000313" key="5">
    <source>
        <dbReference type="EMBL" id="QCW83985.1"/>
    </source>
</evidence>
<keyword evidence="3" id="KW-0106">Calcium</keyword>
<dbReference type="InterPro" id="IPR011049">
    <property type="entry name" value="Serralysin-like_metalloprot_C"/>
</dbReference>
<dbReference type="EMBL" id="CP035467">
    <property type="protein sequence ID" value="QCW83985.1"/>
    <property type="molecule type" value="Genomic_DNA"/>
</dbReference>
<name>A0A4V1IK81_METBY</name>
<dbReference type="PANTHER" id="PTHR38340">
    <property type="entry name" value="S-LAYER PROTEIN"/>
    <property type="match status" value="1"/>
</dbReference>
<evidence type="ECO:0000313" key="6">
    <source>
        <dbReference type="Proteomes" id="UP000305881"/>
    </source>
</evidence>
<evidence type="ECO:0000256" key="2">
    <source>
        <dbReference type="ARBA" id="ARBA00022525"/>
    </source>
</evidence>
<keyword evidence="6" id="KW-1185">Reference proteome</keyword>
<dbReference type="Proteomes" id="UP000305881">
    <property type="component" value="Chromosome"/>
</dbReference>
<reference evidence="6" key="1">
    <citation type="journal article" date="2019" name="J. Bacteriol.">
        <title>A Mutagenic Screen Identifies a TonB-Dependent Receptor Required for the Lanthanide Metal Switch in the Type I Methanotroph 'Methylotuvimicrobium buryatense' 5GB1C.</title>
        <authorList>
            <person name="Groom J.D."/>
            <person name="Ford S.M."/>
            <person name="Pesesky M.W."/>
            <person name="Lidstrom M.E."/>
        </authorList>
    </citation>
    <scope>NUCLEOTIDE SEQUENCE [LARGE SCALE GENOMIC DNA]</scope>
    <source>
        <strain evidence="6">5GB1C</strain>
    </source>
</reference>
<organism evidence="5 6">
    <name type="scientific">Methylotuvimicrobium buryatense</name>
    <name type="common">Methylomicrobium buryatense</name>
    <dbReference type="NCBI Taxonomy" id="95641"/>
    <lineage>
        <taxon>Bacteria</taxon>
        <taxon>Pseudomonadati</taxon>
        <taxon>Pseudomonadota</taxon>
        <taxon>Gammaproteobacteria</taxon>
        <taxon>Methylococcales</taxon>
        <taxon>Methylococcaceae</taxon>
        <taxon>Methylotuvimicrobium</taxon>
    </lineage>
</organism>
<dbReference type="PANTHER" id="PTHR38340:SF1">
    <property type="entry name" value="S-LAYER PROTEIN"/>
    <property type="match status" value="1"/>
</dbReference>
<accession>A0A4V1IK81</accession>
<dbReference type="GO" id="GO:0005576">
    <property type="term" value="C:extracellular region"/>
    <property type="evidence" value="ECO:0007669"/>
    <property type="project" value="UniProtKB-SubCell"/>
</dbReference>
<dbReference type="InterPro" id="IPR002048">
    <property type="entry name" value="EF_hand_dom"/>
</dbReference>
<protein>
    <recommendedName>
        <fullName evidence="4">EF-hand domain-containing protein</fullName>
    </recommendedName>
</protein>
<dbReference type="Pfam" id="PF00353">
    <property type="entry name" value="HemolysinCabind"/>
    <property type="match status" value="1"/>
</dbReference>
<evidence type="ECO:0000256" key="1">
    <source>
        <dbReference type="ARBA" id="ARBA00004613"/>
    </source>
</evidence>
<dbReference type="SUPFAM" id="SSF51120">
    <property type="entry name" value="beta-Roll"/>
    <property type="match status" value="1"/>
</dbReference>
<dbReference type="RefSeq" id="WP_017842163.1">
    <property type="nucleotide sequence ID" value="NZ_CP035467.1"/>
</dbReference>
<dbReference type="InterPro" id="IPR001343">
    <property type="entry name" value="Hemolysn_Ca-bd"/>
</dbReference>
<comment type="subcellular location">
    <subcellularLocation>
        <location evidence="1">Secreted</location>
    </subcellularLocation>
</comment>
<dbReference type="STRING" id="675511.GCA_000341735_03776"/>
<dbReference type="Gene3D" id="2.150.10.10">
    <property type="entry name" value="Serralysin-like metalloprotease, C-terminal"/>
    <property type="match status" value="1"/>
</dbReference>